<sequence>MNSEQQRALLLQMADLMEAGLKTQTEPVPETEREFAGILDELRKLDPNDIKAKLVISGFVDHPYGPDKQRCMECMYYLVHREWCDLPELAVPVKADWWCRLWRI</sequence>
<dbReference type="RefSeq" id="WP_012040799.1">
    <property type="nucleotide sequence ID" value="NZ_JAFCLK010000025.1"/>
</dbReference>
<evidence type="ECO:0000313" key="2">
    <source>
        <dbReference type="Proteomes" id="UP001314635"/>
    </source>
</evidence>
<evidence type="ECO:0000313" key="1">
    <source>
        <dbReference type="EMBL" id="MBR1138951.1"/>
    </source>
</evidence>
<name>A0ABS5GCB6_9BRAD</name>
<protein>
    <submittedName>
        <fullName evidence="1">Uncharacterized protein</fullName>
    </submittedName>
</protein>
<organism evidence="1 2">
    <name type="scientific">Bradyrhizobium denitrificans</name>
    <dbReference type="NCBI Taxonomy" id="2734912"/>
    <lineage>
        <taxon>Bacteria</taxon>
        <taxon>Pseudomonadati</taxon>
        <taxon>Pseudomonadota</taxon>
        <taxon>Alphaproteobacteria</taxon>
        <taxon>Hyphomicrobiales</taxon>
        <taxon>Nitrobacteraceae</taxon>
        <taxon>Bradyrhizobium</taxon>
    </lineage>
</organism>
<proteinExistence type="predicted"/>
<accession>A0ABS5GCB6</accession>
<dbReference type="Proteomes" id="UP001314635">
    <property type="component" value="Unassembled WGS sequence"/>
</dbReference>
<dbReference type="EMBL" id="JAFCLK010000025">
    <property type="protein sequence ID" value="MBR1138951.1"/>
    <property type="molecule type" value="Genomic_DNA"/>
</dbReference>
<gene>
    <name evidence="1" type="ORF">JQ619_24605</name>
</gene>
<comment type="caution">
    <text evidence="1">The sequence shown here is derived from an EMBL/GenBank/DDBJ whole genome shotgun (WGS) entry which is preliminary data.</text>
</comment>
<keyword evidence="2" id="KW-1185">Reference proteome</keyword>
<reference evidence="2" key="1">
    <citation type="journal article" date="2021" name="ISME J.">
        <title>Evolutionary origin and ecological implication of a unique nif island in free-living Bradyrhizobium lineages.</title>
        <authorList>
            <person name="Tao J."/>
        </authorList>
    </citation>
    <scope>NUCLEOTIDE SEQUENCE [LARGE SCALE GENOMIC DNA]</scope>
    <source>
        <strain evidence="2">SZCCT0094</strain>
    </source>
</reference>